<reference evidence="2" key="1">
    <citation type="journal article" date="2023" name="Mol. Phylogenet. Evol.">
        <title>Genome-scale phylogeny and comparative genomics of the fungal order Sordariales.</title>
        <authorList>
            <person name="Hensen N."/>
            <person name="Bonometti L."/>
            <person name="Westerberg I."/>
            <person name="Brannstrom I.O."/>
            <person name="Guillou S."/>
            <person name="Cros-Aarteil S."/>
            <person name="Calhoun S."/>
            <person name="Haridas S."/>
            <person name="Kuo A."/>
            <person name="Mondo S."/>
            <person name="Pangilinan J."/>
            <person name="Riley R."/>
            <person name="LaButti K."/>
            <person name="Andreopoulos B."/>
            <person name="Lipzen A."/>
            <person name="Chen C."/>
            <person name="Yan M."/>
            <person name="Daum C."/>
            <person name="Ng V."/>
            <person name="Clum A."/>
            <person name="Steindorff A."/>
            <person name="Ohm R.A."/>
            <person name="Martin F."/>
            <person name="Silar P."/>
            <person name="Natvig D.O."/>
            <person name="Lalanne C."/>
            <person name="Gautier V."/>
            <person name="Ament-Velasquez S.L."/>
            <person name="Kruys A."/>
            <person name="Hutchinson M.I."/>
            <person name="Powell A.J."/>
            <person name="Barry K."/>
            <person name="Miller A.N."/>
            <person name="Grigoriev I.V."/>
            <person name="Debuchy R."/>
            <person name="Gladieux P."/>
            <person name="Hiltunen Thoren M."/>
            <person name="Johannesson H."/>
        </authorList>
    </citation>
    <scope>NUCLEOTIDE SEQUENCE</scope>
    <source>
        <strain evidence="2">CBS 118394</strain>
    </source>
</reference>
<dbReference type="EMBL" id="JAUEDM010000009">
    <property type="protein sequence ID" value="KAK3312317.1"/>
    <property type="molecule type" value="Genomic_DNA"/>
</dbReference>
<name>A0AAE0LYE6_9PEZI</name>
<proteinExistence type="predicted"/>
<evidence type="ECO:0000313" key="2">
    <source>
        <dbReference type="EMBL" id="KAK3312317.1"/>
    </source>
</evidence>
<comment type="caution">
    <text evidence="2">The sequence shown here is derived from an EMBL/GenBank/DDBJ whole genome shotgun (WGS) entry which is preliminary data.</text>
</comment>
<keyword evidence="3" id="KW-1185">Reference proteome</keyword>
<gene>
    <name evidence="2" type="ORF">B0H66DRAFT_595904</name>
</gene>
<evidence type="ECO:0000313" key="3">
    <source>
        <dbReference type="Proteomes" id="UP001283341"/>
    </source>
</evidence>
<dbReference type="AlphaFoldDB" id="A0AAE0LYE6"/>
<feature type="compositionally biased region" description="Basic residues" evidence="1">
    <location>
        <begin position="289"/>
        <end position="306"/>
    </location>
</feature>
<evidence type="ECO:0000256" key="1">
    <source>
        <dbReference type="SAM" id="MobiDB-lite"/>
    </source>
</evidence>
<dbReference type="Proteomes" id="UP001283341">
    <property type="component" value="Unassembled WGS sequence"/>
</dbReference>
<protein>
    <submittedName>
        <fullName evidence="2">Uncharacterized protein</fullName>
    </submittedName>
</protein>
<reference evidence="2" key="2">
    <citation type="submission" date="2023-06" db="EMBL/GenBank/DDBJ databases">
        <authorList>
            <consortium name="Lawrence Berkeley National Laboratory"/>
            <person name="Haridas S."/>
            <person name="Hensen N."/>
            <person name="Bonometti L."/>
            <person name="Westerberg I."/>
            <person name="Brannstrom I.O."/>
            <person name="Guillou S."/>
            <person name="Cros-Aarteil S."/>
            <person name="Calhoun S."/>
            <person name="Kuo A."/>
            <person name="Mondo S."/>
            <person name="Pangilinan J."/>
            <person name="Riley R."/>
            <person name="Labutti K."/>
            <person name="Andreopoulos B."/>
            <person name="Lipzen A."/>
            <person name="Chen C."/>
            <person name="Yanf M."/>
            <person name="Daum C."/>
            <person name="Ng V."/>
            <person name="Clum A."/>
            <person name="Steindorff A."/>
            <person name="Ohm R."/>
            <person name="Martin F."/>
            <person name="Silar P."/>
            <person name="Natvig D."/>
            <person name="Lalanne C."/>
            <person name="Gautier V."/>
            <person name="Ament-Velasquez S.L."/>
            <person name="Kruys A."/>
            <person name="Hutchinson M.I."/>
            <person name="Powell A.J."/>
            <person name="Barry K."/>
            <person name="Miller A.N."/>
            <person name="Grigoriev I.V."/>
            <person name="Debuchy R."/>
            <person name="Gladieux P."/>
            <person name="Thoren M.H."/>
            <person name="Johannesson H."/>
        </authorList>
    </citation>
    <scope>NUCLEOTIDE SEQUENCE</scope>
    <source>
        <strain evidence="2">CBS 118394</strain>
    </source>
</reference>
<organism evidence="2 3">
    <name type="scientific">Apodospora peruviana</name>
    <dbReference type="NCBI Taxonomy" id="516989"/>
    <lineage>
        <taxon>Eukaryota</taxon>
        <taxon>Fungi</taxon>
        <taxon>Dikarya</taxon>
        <taxon>Ascomycota</taxon>
        <taxon>Pezizomycotina</taxon>
        <taxon>Sordariomycetes</taxon>
        <taxon>Sordariomycetidae</taxon>
        <taxon>Sordariales</taxon>
        <taxon>Lasiosphaeriaceae</taxon>
        <taxon>Apodospora</taxon>
    </lineage>
</organism>
<sequence length="342" mass="38700">MSTPRRPPSASDTLARLLQDDIHHHKYMDTSSGLPYFGYHLNTGNSSTFLPRICLTSLVLSPSPYHQQRFEFQYTMSDELEIQEAPRESTRSELHQVAGEVIAILKRIPEYSDVTIAVMGGLAIWKYIDELPNYQEASEPPELTVLRKRLASLLHNRCWERGTDRLLPTVPYMPSEARKLRDIPDGTVPYISPTDLLVFKFKACSQRQEPIKRRTDVMDAETLVQRNVVPTPVNLTDQQKAAVERALPHVLSNGEKDQKWWRETLGLGLPVTEQQENTGAWAGGESTRGTKRGKRKWYKGKGRRRERGGAGKGEAQGKGQGKGQETPNLHCTVRIEHRLLPG</sequence>
<accession>A0AAE0LYE6</accession>
<feature type="compositionally biased region" description="Gly residues" evidence="1">
    <location>
        <begin position="310"/>
        <end position="322"/>
    </location>
</feature>
<feature type="region of interest" description="Disordered" evidence="1">
    <location>
        <begin position="276"/>
        <end position="331"/>
    </location>
</feature>